<feature type="domain" description="MSP" evidence="7">
    <location>
        <begin position="201"/>
        <end position="343"/>
    </location>
</feature>
<evidence type="ECO:0000313" key="8">
    <source>
        <dbReference type="EMBL" id="CAI9959610.1"/>
    </source>
</evidence>
<dbReference type="InterPro" id="IPR000535">
    <property type="entry name" value="MSP_dom"/>
</dbReference>
<dbReference type="GO" id="GO:0060271">
    <property type="term" value="P:cilium assembly"/>
    <property type="evidence" value="ECO:0007669"/>
    <property type="project" value="TreeGrafter"/>
</dbReference>
<evidence type="ECO:0000256" key="4">
    <source>
        <dbReference type="ARBA" id="ARBA00023069"/>
    </source>
</evidence>
<accession>A0AA86QIZ6</accession>
<evidence type="ECO:0000313" key="10">
    <source>
        <dbReference type="Proteomes" id="UP001642409"/>
    </source>
</evidence>
<evidence type="ECO:0000256" key="1">
    <source>
        <dbReference type="ARBA" id="ARBA00004138"/>
    </source>
</evidence>
<feature type="compositionally biased region" description="Low complexity" evidence="6">
    <location>
        <begin position="1018"/>
        <end position="1029"/>
    </location>
</feature>
<reference evidence="8" key="1">
    <citation type="submission" date="2023-06" db="EMBL/GenBank/DDBJ databases">
        <authorList>
            <person name="Kurt Z."/>
        </authorList>
    </citation>
    <scope>NUCLEOTIDE SEQUENCE</scope>
</reference>
<dbReference type="Pfam" id="PF22544">
    <property type="entry name" value="HYDIN_VesB_CFA65-like_Ig"/>
    <property type="match status" value="1"/>
</dbReference>
<evidence type="ECO:0000256" key="5">
    <source>
        <dbReference type="ARBA" id="ARBA00023273"/>
    </source>
</evidence>
<evidence type="ECO:0000259" key="7">
    <source>
        <dbReference type="PROSITE" id="PS50202"/>
    </source>
</evidence>
<dbReference type="PROSITE" id="PS50202">
    <property type="entry name" value="MSP"/>
    <property type="match status" value="1"/>
</dbReference>
<dbReference type="GO" id="GO:0005737">
    <property type="term" value="C:cytoplasm"/>
    <property type="evidence" value="ECO:0007669"/>
    <property type="project" value="UniProtKB-SubCell"/>
</dbReference>
<dbReference type="PANTHER" id="PTHR45912:SF3">
    <property type="entry name" value="CILIA- AND FLAGELLA-ASSOCIATED PROTEIN 47"/>
    <property type="match status" value="1"/>
</dbReference>
<dbReference type="PANTHER" id="PTHR45912">
    <property type="entry name" value="CILIA- AND FLAGELLA-ASSOCIATED PROTEIN 47"/>
    <property type="match status" value="1"/>
</dbReference>
<feature type="region of interest" description="Disordered" evidence="6">
    <location>
        <begin position="1012"/>
        <end position="1033"/>
    </location>
</feature>
<dbReference type="Proteomes" id="UP001642409">
    <property type="component" value="Unassembled WGS sequence"/>
</dbReference>
<dbReference type="GO" id="GO:0005929">
    <property type="term" value="C:cilium"/>
    <property type="evidence" value="ECO:0007669"/>
    <property type="project" value="UniProtKB-SubCell"/>
</dbReference>
<evidence type="ECO:0000256" key="2">
    <source>
        <dbReference type="ARBA" id="ARBA00004496"/>
    </source>
</evidence>
<sequence>MSFSISTDLIRFTQILETPVQTAELTIQNLSSKPQRVRVQKPKTNSFTIDFENLPTLAPGMKQKCTVTFKTQKNELELVDMLKVFSDEQSKEVRLEAYAKYSNIELSTEQIDFGVVCSGDNITKEFIVTNTGSDPADIFLEVSQISGNDSQLTLTPAHMTVAPKEKVNVRVAFTPVAAGAYQYQVKVTDRKRQNLLLQVVSSVMDPVLVLSDNDNHLVSELIFKSLFFSTHEQTLKLYNPTPFQLNFSFKTMLDTVESQSKAFSSFFDVSPQSGQISSKQTIPITITFQPKIELSRVDAFNRFVTEHTLEDFTAAVDQAKSDSFLRPECDNASVAADLVLNFNFKETHNQQQKKLIGFAKKPVFAFSITKFYFVDKLEQKQLQIKNLGAFSCNLEFKLPTSVHFFSATGPRTGSIRFQPKETQTIDVFYNPKARIELNDFIHIEFGNKWFNVNYPVFVNFDQTQKLLGTVTAKICSQETQKLITTESGLQVDKEIYEKTIKNQQHETYEQIKTKQVLQTQKLNYSKYLKRGDDEELDSDSESAEQDQKVTAYNDGLDLGLQDTAYAENKFNLKQQAKLIDFTQNQISQAEQCVETQQQPKERPALKNDLSPTVKQYTKQSFDPVLFSKIEQEVKNKLLQRQLVAITSGTTEYDFGEVTAQTEVTRYFKIANDLQQYIKIDLVKQETRTATFSIQETQYLPPSCYTSFQLTIKFMELSNKFNDKIQIKINDLYFGEIAIKAVIVRPKLQLNVKTYNQIQAQEVINKQLKNLQSGRSDPEFVNQLNSEVVFMELNGQNAFQQFILKDLYVQNIGTSAAELFFDFMQTAQDLSLNVKTKTIEIGDQTTVKLSWSPQQDEITSNILVISFQESYQPYYVPIICKLTPGKAQIQEKAIDLGTINVSKSVPAAVTLVNKSVQKPLYYELLVNSVQTELVTVNCDLPRGEIPPGESFQVSFSVEAKKIGSFNSKLQVKIVGGEVLSIPIKGVIEQPKLLIKPYSFAKEKELAESQKLLDNTTAHSTSRGGARSTTSNVDPLKLSQPCIKFEKQMHQIDDPLTAHAPSIQRFVVQNTGKVSADIFIDCRQAQQIEIMESELQEGVTSKQVTGNELMERIQQYSKVQATELKTERLNRQNSKKLLDSIKSTISLEKVQSQYDILANRFQVPIFKSALDIQYQEYNNFMMNGQNLNEQFGGMMIRALDNPQKGEQNKLLFITIPTGKQFQLNLSITEDEGTSNREAVISFFVLGVHSSHDVSSCQHIGSLKENQLSLRYRAVNSIIQASLSKINFGIKVADNQYKQNILSQPVHHKDIFATLSAQQQLPFMRYAANTGLFYQDFTLTSQQNSKVKFVLEVNDLNDQISSTQVFMTSHPFGILGPYDSVQIRIYYSPSSVGVHQNVIKIFYTDQNVTDEQFFLSEQYRQFYQLSIHAQSVAVHRCLTFTQSSFTLPNTFVGVPSRIQFFVYNVGYKNTTRLSVFFPPELSKTVLSVQFPWGNQVNHMIKMLPVVITFYSDVPISFLAQMSILDEDNVPYTFQLSGNCFDCPFNLQEYIRTNAERLETLDGKQTLKIKTDTRDVGQFPSINELKPILEDNEASRMIMQRYKVYGFTRSNIQALMSISAKPIMEISDYAKSIKLDAGYQDLKQLGPEFAYEIINIQQQEVVQKKKSNMNASMELSNSSFKRLPGLPIIQKMMQGPFATTQFQQYNQLPHKLRYFWQSQFKTQPSSESPISPLIMTLPDQVLFDEFDKNRLGVMLTLVNQIIGLKVNASNFYTYCTAISNRTSPFLQWVLAQYKQNFLYSLKELQNIPAQDDQKCLFLKDGFESFSNCLKIKGAMINNINSALLLAKKDFVNYCRLIISKQAQVCFTKIGDTLKDLGLNSQLISQTSGQLLLEVVGIVHDQYHQSAWFHILVELSRLYVINFAAQKEYAEKTIRNHSVYAQNEGSEFELCRGVGGNYNAETSKVALKHYSSQNYIIDNNPENNLLCVINYFTNFQLQKYYDKYGFIKTTDFNQLLSGVQVACFIISFVPNPQIIQRIEEVMTLATKIVDMKTQRSKETNLISVLNLTQRDADTGDKLFTQFDLCRFNLWREICTYIKTTFSLVLAENAFFQPQTISNFTILSSYAFNQKLILSYLYQLMPSYLPQKTIRLECSLNEQFVQTLEIVGNPRYSVKYQGSIVYPQANNSCEVQLNLNAFTVEPKQVQQLQLSIKPNFIKNCYASVQFAPIYDQNITALPQANYTGVYITVVDKSVHKEVQIEAKCGAVQKFNFQIENTTTLEAKYKVQIEEQFYAVDPLKPVKANVKPSRSLISFKTEKVIVISPKQHRDMVVQFSPTHPGLYVGTVTLADDKVGQRSYEIKGFATLPDVQKQLKFVCQNTDPQLFQFGLAELELGQQATDGMKYALIPINHQNNLQMAYKDKFQVHFVPKPRFVPDQYLYKLVLIFEGMTKVYELILTILKRQEEQKIEFATTARVVQDNHIAVQNLEPTEIECLATVSCSEPGSFLFNYQKESEQKLKLAPKQTQQYTVRFQPHWVCDCTCKIIIKQIQTGIVIADYLLHGVATEPLCSGQLSLSGGILDEIQGNLPVKCDRDEFAAKLRLEDDNNVFKLVNKTVDITQNETTDIQIGAVSYTSGKYSAKLFIDMRDKTYYWYELFLTISPRECSGNVSEKTCVGEAKPITVKINNPLKDQYVAFQVNLDTLPAHFIQCAKTVSVAPRDNLDFTFQFKPLATGQWSGKIKFFSQIIGEYWYQLTLSCDEVKAESIQLEAPIGSGVEHIIPVVNNFDDMSLTFTIDLSNSEAFVTQPKRTFQVKPRESLDLKLVYRPTKVHEQELCTMNLIGKDTAGTVFIQSRYRLSGQGTLQKELPIIKIFAQLNQGTSGQIQFRNPFLTRASVTFVTDAAPEFTFQYKEMLMDPSQVINIKYFFVPKKLQIVQATLRIVVNPNFDIDNGEQFPFEYLFEGVGEYTHKQPLAYLECQSRQQIQKTVALPPEIQIEDIDTIKFEIECSIQATNPFEDTAAAVKKALSVQWLQDRTQSSKSKIAPPLPQIGRRNLLLQFAPLKSFACDVLLVLNQQEGGRYKLPLSLFAATPQPEGTITVELPNGSTPGEYIFQHCNILNVYSEFRAYFTPSSSERFSVSPQSGILEPSQQTGIATVQNGKATTFRIGCQTGTNNARGQLVIETKDIVFMWDVISGYKKYVPPVGNVRVK</sequence>
<keyword evidence="10" id="KW-1185">Reference proteome</keyword>
<keyword evidence="4" id="KW-0969">Cilium</keyword>
<comment type="caution">
    <text evidence="8">The sequence shown here is derived from an EMBL/GenBank/DDBJ whole genome shotgun (WGS) entry which is preliminary data.</text>
</comment>
<comment type="subcellular location">
    <subcellularLocation>
        <location evidence="1">Cell projection</location>
        <location evidence="1">Cilium</location>
    </subcellularLocation>
    <subcellularLocation>
        <location evidence="2">Cytoplasm</location>
    </subcellularLocation>
</comment>
<keyword evidence="5" id="KW-0966">Cell projection</keyword>
<dbReference type="NCBIfam" id="NF012200">
    <property type="entry name" value="choice_anch_D"/>
    <property type="match status" value="1"/>
</dbReference>
<name>A0AA86QIZ6_9EUKA</name>
<proteinExistence type="predicted"/>
<dbReference type="Pfam" id="PF26579">
    <property type="entry name" value="Ig_CFAP47"/>
    <property type="match status" value="1"/>
</dbReference>
<dbReference type="Gene3D" id="2.60.40.10">
    <property type="entry name" value="Immunoglobulins"/>
    <property type="match status" value="4"/>
</dbReference>
<gene>
    <name evidence="8" type="ORF">HINF_LOCUS47255</name>
    <name evidence="9" type="ORF">HINF_LOCUS62297</name>
</gene>
<dbReference type="InterPro" id="IPR008962">
    <property type="entry name" value="PapD-like_sf"/>
</dbReference>
<reference evidence="9 10" key="2">
    <citation type="submission" date="2024-07" db="EMBL/GenBank/DDBJ databases">
        <authorList>
            <person name="Akdeniz Z."/>
        </authorList>
    </citation>
    <scope>NUCLEOTIDE SEQUENCE [LARGE SCALE GENOMIC DNA]</scope>
</reference>
<dbReference type="InterPro" id="IPR013783">
    <property type="entry name" value="Ig-like_fold"/>
</dbReference>
<evidence type="ECO:0000313" key="9">
    <source>
        <dbReference type="EMBL" id="CAL6084629.1"/>
    </source>
</evidence>
<dbReference type="SUPFAM" id="SSF49354">
    <property type="entry name" value="PapD-like"/>
    <property type="match status" value="1"/>
</dbReference>
<dbReference type="EMBL" id="CATOUU010000919">
    <property type="protein sequence ID" value="CAI9959610.1"/>
    <property type="molecule type" value="Genomic_DNA"/>
</dbReference>
<dbReference type="InterPro" id="IPR053879">
    <property type="entry name" value="HYDIN_VesB_CFA65-like_Ig"/>
</dbReference>
<organism evidence="8">
    <name type="scientific">Hexamita inflata</name>
    <dbReference type="NCBI Taxonomy" id="28002"/>
    <lineage>
        <taxon>Eukaryota</taxon>
        <taxon>Metamonada</taxon>
        <taxon>Diplomonadida</taxon>
        <taxon>Hexamitidae</taxon>
        <taxon>Hexamitinae</taxon>
        <taxon>Hexamita</taxon>
    </lineage>
</organism>
<evidence type="ECO:0000256" key="6">
    <source>
        <dbReference type="SAM" id="MobiDB-lite"/>
    </source>
</evidence>
<keyword evidence="3" id="KW-0963">Cytoplasm</keyword>
<dbReference type="EMBL" id="CAXDID020000380">
    <property type="protein sequence ID" value="CAL6084629.1"/>
    <property type="molecule type" value="Genomic_DNA"/>
</dbReference>
<evidence type="ECO:0000256" key="3">
    <source>
        <dbReference type="ARBA" id="ARBA00022490"/>
    </source>
</evidence>
<dbReference type="InterPro" id="IPR058952">
    <property type="entry name" value="Ig_CFAP47"/>
</dbReference>
<protein>
    <recommendedName>
        <fullName evidence="7">MSP domain-containing protein</fullName>
    </recommendedName>
</protein>